<evidence type="ECO:0000313" key="2">
    <source>
        <dbReference type="EMBL" id="TMO68890.1"/>
    </source>
</evidence>
<protein>
    <submittedName>
        <fullName evidence="2">TIGR03032 family protein</fullName>
    </submittedName>
</protein>
<dbReference type="AlphaFoldDB" id="A0A5S3VAD3"/>
<dbReference type="Pfam" id="PF16261">
    <property type="entry name" value="DUF4915"/>
    <property type="match status" value="2"/>
</dbReference>
<dbReference type="SUPFAM" id="SSF101898">
    <property type="entry name" value="NHL repeat"/>
    <property type="match status" value="1"/>
</dbReference>
<dbReference type="NCBIfam" id="TIGR03032">
    <property type="entry name" value="TIGR03032 family protein"/>
    <property type="match status" value="1"/>
</dbReference>
<organism evidence="2 3">
    <name type="scientific">Pseudoalteromonas aurantia</name>
    <dbReference type="NCBI Taxonomy" id="43654"/>
    <lineage>
        <taxon>Bacteria</taxon>
        <taxon>Pseudomonadati</taxon>
        <taxon>Pseudomonadota</taxon>
        <taxon>Gammaproteobacteria</taxon>
        <taxon>Alteromonadales</taxon>
        <taxon>Pseudoalteromonadaceae</taxon>
        <taxon>Pseudoalteromonas</taxon>
    </lineage>
</organism>
<feature type="domain" description="Conserved hypothetical protein CHP03032" evidence="1">
    <location>
        <begin position="117"/>
        <end position="374"/>
    </location>
</feature>
<proteinExistence type="predicted"/>
<sequence length="390" mass="43194">MILSTSNPSGNCKTENLDFSSTYSDNLPEILSQLGISLLATSYHSQRLIVVRPKSGKLETKLKAFPRPMGLYADDNRVTLSTLNQVIDFKKSKNGHRAIVNGEFDNYEALPSKLQDTELKELTQFRRELDEQVQSVKSADSLFVERASLSTGLINTHDIAWGNEGLWVVNSVFSCLCKLSPDYSFISAWKPSFISELKPDNRCHLNGMAMLDGAPRYATAFSQSNTEEGWRDELGSNGVLIDVLENKVIKSQISMPHSPRCHLGKVYYCASGDGAIHVYDTKTGTTRVLAELPGFTRGMTFFGDLMVVGTSTLRTSDGKMNFTGNERLLEENQCGIWLLDINTGKVISSLIFSGDVKQIYDIAIVTNSTAPEVLQSSDALSSFIFEFCQE</sequence>
<dbReference type="InterPro" id="IPR015943">
    <property type="entry name" value="WD40/YVTN_repeat-like_dom_sf"/>
</dbReference>
<gene>
    <name evidence="2" type="ORF">CWC19_07415</name>
</gene>
<reference evidence="2 3" key="1">
    <citation type="submission" date="2018-01" db="EMBL/GenBank/DDBJ databases">
        <authorList>
            <person name="Paulsen S."/>
            <person name="Gram L.K."/>
        </authorList>
    </citation>
    <scope>NUCLEOTIDE SEQUENCE [LARGE SCALE GENOMIC DNA]</scope>
    <source>
        <strain evidence="2 3">S3790</strain>
    </source>
</reference>
<dbReference type="OrthoDB" id="238183at2"/>
<dbReference type="Gene3D" id="2.130.10.10">
    <property type="entry name" value="YVTN repeat-like/Quinoprotein amine dehydrogenase"/>
    <property type="match status" value="1"/>
</dbReference>
<dbReference type="InterPro" id="IPR017481">
    <property type="entry name" value="CHP03032"/>
</dbReference>
<accession>A0A5S3VAD3</accession>
<dbReference type="RefSeq" id="WP_138591280.1">
    <property type="nucleotide sequence ID" value="NZ_PNBX01000028.1"/>
</dbReference>
<dbReference type="EMBL" id="PNBX01000028">
    <property type="protein sequence ID" value="TMO68890.1"/>
    <property type="molecule type" value="Genomic_DNA"/>
</dbReference>
<feature type="domain" description="Conserved hypothetical protein CHP03032" evidence="1">
    <location>
        <begin position="26"/>
        <end position="96"/>
    </location>
</feature>
<evidence type="ECO:0000313" key="3">
    <source>
        <dbReference type="Proteomes" id="UP000307217"/>
    </source>
</evidence>
<evidence type="ECO:0000259" key="1">
    <source>
        <dbReference type="Pfam" id="PF16261"/>
    </source>
</evidence>
<dbReference type="Proteomes" id="UP000307217">
    <property type="component" value="Unassembled WGS sequence"/>
</dbReference>
<name>A0A5S3VAD3_9GAMM</name>
<reference evidence="3" key="2">
    <citation type="submission" date="2019-06" db="EMBL/GenBank/DDBJ databases">
        <title>Co-occurence of chitin degradation, pigmentation and bioactivity in marine Pseudoalteromonas.</title>
        <authorList>
            <person name="Sonnenschein E.C."/>
            <person name="Bech P.K."/>
        </authorList>
    </citation>
    <scope>NUCLEOTIDE SEQUENCE [LARGE SCALE GENOMIC DNA]</scope>
    <source>
        <strain evidence="3">S3790</strain>
    </source>
</reference>
<comment type="caution">
    <text evidence="2">The sequence shown here is derived from an EMBL/GenBank/DDBJ whole genome shotgun (WGS) entry which is preliminary data.</text>
</comment>